<reference evidence="3 4" key="1">
    <citation type="journal article" date="2018" name="PLoS Genet.">
        <title>Population sequencing reveals clonal diversity and ancestral inbreeding in the grapevine cultivar Chardonnay.</title>
        <authorList>
            <person name="Roach M.J."/>
            <person name="Johnson D.L."/>
            <person name="Bohlmann J."/>
            <person name="van Vuuren H.J."/>
            <person name="Jones S.J."/>
            <person name="Pretorius I.S."/>
            <person name="Schmidt S.A."/>
            <person name="Borneman A.R."/>
        </authorList>
    </citation>
    <scope>NUCLEOTIDE SEQUENCE [LARGE SCALE GENOMIC DNA]</scope>
    <source>
        <strain evidence="4">cv. Chardonnay</strain>
        <tissue evidence="3">Leaf</tissue>
    </source>
</reference>
<dbReference type="PANTHER" id="PTHR31704">
    <property type="entry name" value="MYB/SANT-LIKE DNA-BINDING DOMAIN PROTEIN-RELATED"/>
    <property type="match status" value="1"/>
</dbReference>
<dbReference type="Pfam" id="PF12776">
    <property type="entry name" value="Myb_DNA-bind_3"/>
    <property type="match status" value="1"/>
</dbReference>
<evidence type="ECO:0000313" key="4">
    <source>
        <dbReference type="Proteomes" id="UP000288805"/>
    </source>
</evidence>
<comment type="caution">
    <text evidence="3">The sequence shown here is derived from an EMBL/GenBank/DDBJ whole genome shotgun (WGS) entry which is preliminary data.</text>
</comment>
<dbReference type="Proteomes" id="UP000288805">
    <property type="component" value="Unassembled WGS sequence"/>
</dbReference>
<feature type="region of interest" description="Disordered" evidence="1">
    <location>
        <begin position="197"/>
        <end position="222"/>
    </location>
</feature>
<evidence type="ECO:0000259" key="2">
    <source>
        <dbReference type="Pfam" id="PF12776"/>
    </source>
</evidence>
<evidence type="ECO:0000313" key="3">
    <source>
        <dbReference type="EMBL" id="RVX15301.1"/>
    </source>
</evidence>
<dbReference type="AlphaFoldDB" id="A0A438K279"/>
<dbReference type="EMBL" id="QGNW01000019">
    <property type="protein sequence ID" value="RVX15301.1"/>
    <property type="molecule type" value="Genomic_DNA"/>
</dbReference>
<sequence>MSSNIVQPFQQPSGGESEKQSKAYWDDITMDAFIKVCVTETLAGNRPNSHFNKLGWKNVIKAFNNLTGRNYQYRQLKNKWSSLKKDWQLWNTLIGKETGLGWDPMRQTINASNEWWDKKLKENPEAIKFKTKGLKNVEQLDILFKDIIATGEGAWAPSQGFVGQEVDDSSNVGEHEDNIIEDQDDSSCNPPLDTIFNGFESTTQPSMAKKNEGRRKRKRNETKSELVAIQLERICSAVENRSSISSKGDKPGCSIAEVMKIIRGMPEVKNDFELYMKATDIMVVKENRDMFVALEDPIDQIAWLKHKHV</sequence>
<name>A0A438K279_VITVI</name>
<gene>
    <name evidence="3" type="primary">LIMYB_52</name>
    <name evidence="3" type="ORF">CK203_007800</name>
</gene>
<feature type="region of interest" description="Disordered" evidence="1">
    <location>
        <begin position="1"/>
        <end position="20"/>
    </location>
</feature>
<feature type="domain" description="Myb/SANT-like" evidence="2">
    <location>
        <begin position="24"/>
        <end position="118"/>
    </location>
</feature>
<evidence type="ECO:0000256" key="1">
    <source>
        <dbReference type="SAM" id="MobiDB-lite"/>
    </source>
</evidence>
<dbReference type="PANTHER" id="PTHR31704:SF37">
    <property type="entry name" value="HEAT SHOCK PROTEIN"/>
    <property type="match status" value="1"/>
</dbReference>
<protein>
    <submittedName>
        <fullName evidence="3">L10-interacting MYB domain-containing protein</fullName>
    </submittedName>
</protein>
<proteinExistence type="predicted"/>
<organism evidence="3 4">
    <name type="scientific">Vitis vinifera</name>
    <name type="common">Grape</name>
    <dbReference type="NCBI Taxonomy" id="29760"/>
    <lineage>
        <taxon>Eukaryota</taxon>
        <taxon>Viridiplantae</taxon>
        <taxon>Streptophyta</taxon>
        <taxon>Embryophyta</taxon>
        <taxon>Tracheophyta</taxon>
        <taxon>Spermatophyta</taxon>
        <taxon>Magnoliopsida</taxon>
        <taxon>eudicotyledons</taxon>
        <taxon>Gunneridae</taxon>
        <taxon>Pentapetalae</taxon>
        <taxon>rosids</taxon>
        <taxon>Vitales</taxon>
        <taxon>Vitaceae</taxon>
        <taxon>Viteae</taxon>
        <taxon>Vitis</taxon>
    </lineage>
</organism>
<accession>A0A438K279</accession>
<feature type="compositionally biased region" description="Polar residues" evidence="1">
    <location>
        <begin position="1"/>
        <end position="14"/>
    </location>
</feature>
<dbReference type="InterPro" id="IPR024752">
    <property type="entry name" value="Myb/SANT-like_dom"/>
</dbReference>